<dbReference type="AlphaFoldDB" id="X6M811"/>
<proteinExistence type="predicted"/>
<evidence type="ECO:0000313" key="2">
    <source>
        <dbReference type="Proteomes" id="UP000023152"/>
    </source>
</evidence>
<dbReference type="Proteomes" id="UP000023152">
    <property type="component" value="Unassembled WGS sequence"/>
</dbReference>
<sequence length="164" mass="18899">MHYTLHIKHKHKAHFKKEKILQFTVLLFTFVQIREYVIHSNVKLFIFCCYCCLSLSLQSHQTTTDCSGICIFEQTSKRQMVFETVLNESASAQLSMDPKLCHLLQMIESSMPTEPQSDDKIATKTLVLCNKAVLVAFLQRVLQQQKAHKGIAFIQTFEQAEDLC</sequence>
<accession>X6M811</accession>
<organism evidence="1 2">
    <name type="scientific">Reticulomyxa filosa</name>
    <dbReference type="NCBI Taxonomy" id="46433"/>
    <lineage>
        <taxon>Eukaryota</taxon>
        <taxon>Sar</taxon>
        <taxon>Rhizaria</taxon>
        <taxon>Retaria</taxon>
        <taxon>Foraminifera</taxon>
        <taxon>Monothalamids</taxon>
        <taxon>Reticulomyxidae</taxon>
        <taxon>Reticulomyxa</taxon>
    </lineage>
</organism>
<dbReference type="EMBL" id="ASPP01023696">
    <property type="protein sequence ID" value="ETO10049.1"/>
    <property type="molecule type" value="Genomic_DNA"/>
</dbReference>
<keyword evidence="2" id="KW-1185">Reference proteome</keyword>
<evidence type="ECO:0000313" key="1">
    <source>
        <dbReference type="EMBL" id="ETO10049.1"/>
    </source>
</evidence>
<comment type="caution">
    <text evidence="1">The sequence shown here is derived from an EMBL/GenBank/DDBJ whole genome shotgun (WGS) entry which is preliminary data.</text>
</comment>
<protein>
    <submittedName>
        <fullName evidence="1">Uncharacterized protein</fullName>
    </submittedName>
</protein>
<name>X6M811_RETFI</name>
<gene>
    <name evidence="1" type="ORF">RFI_27331</name>
</gene>
<reference evidence="1 2" key="1">
    <citation type="journal article" date="2013" name="Curr. Biol.">
        <title>The Genome of the Foraminiferan Reticulomyxa filosa.</title>
        <authorList>
            <person name="Glockner G."/>
            <person name="Hulsmann N."/>
            <person name="Schleicher M."/>
            <person name="Noegel A.A."/>
            <person name="Eichinger L."/>
            <person name="Gallinger C."/>
            <person name="Pawlowski J."/>
            <person name="Sierra R."/>
            <person name="Euteneuer U."/>
            <person name="Pillet L."/>
            <person name="Moustafa A."/>
            <person name="Platzer M."/>
            <person name="Groth M."/>
            <person name="Szafranski K."/>
            <person name="Schliwa M."/>
        </authorList>
    </citation>
    <scope>NUCLEOTIDE SEQUENCE [LARGE SCALE GENOMIC DNA]</scope>
</reference>